<dbReference type="SMART" id="SM00389">
    <property type="entry name" value="HOX"/>
    <property type="match status" value="2"/>
</dbReference>
<dbReference type="SUPFAM" id="SSF46689">
    <property type="entry name" value="Homeodomain-like"/>
    <property type="match status" value="1"/>
</dbReference>
<dbReference type="STRING" id="1611254.A0A2G5V807"/>
<feature type="compositionally biased region" description="Basic and acidic residues" evidence="4">
    <location>
        <begin position="523"/>
        <end position="532"/>
    </location>
</feature>
<evidence type="ECO:0000259" key="5">
    <source>
        <dbReference type="PROSITE" id="PS50071"/>
    </source>
</evidence>
<keyword evidence="2 3" id="KW-0371">Homeobox</keyword>
<dbReference type="InterPro" id="IPR009057">
    <property type="entry name" value="Homeodomain-like_sf"/>
</dbReference>
<comment type="caution">
    <text evidence="6">The sequence shown here is derived from an EMBL/GenBank/DDBJ whole genome shotgun (WGS) entry which is preliminary data.</text>
</comment>
<feature type="compositionally biased region" description="Polar residues" evidence="4">
    <location>
        <begin position="587"/>
        <end position="597"/>
    </location>
</feature>
<feature type="compositionally biased region" description="Basic and acidic residues" evidence="4">
    <location>
        <begin position="163"/>
        <end position="177"/>
    </location>
</feature>
<feature type="compositionally biased region" description="Acidic residues" evidence="4">
    <location>
        <begin position="130"/>
        <end position="147"/>
    </location>
</feature>
<accession>A0A2G5V807</accession>
<evidence type="ECO:0000313" key="6">
    <source>
        <dbReference type="EMBL" id="PIC47919.1"/>
    </source>
</evidence>
<feature type="domain" description="Homeobox" evidence="5">
    <location>
        <begin position="165"/>
        <end position="225"/>
    </location>
</feature>
<gene>
    <name evidence="6" type="primary">Cnig_chr_II.g7094</name>
    <name evidence="6" type="ORF">B9Z55_007094</name>
</gene>
<keyword evidence="7" id="KW-1185">Reference proteome</keyword>
<dbReference type="Pfam" id="PF00046">
    <property type="entry name" value="Homeodomain"/>
    <property type="match status" value="1"/>
</dbReference>
<reference evidence="7" key="1">
    <citation type="submission" date="2017-10" db="EMBL/GenBank/DDBJ databases">
        <title>Rapid genome shrinkage in a self-fertile nematode reveals novel sperm competition proteins.</title>
        <authorList>
            <person name="Yin D."/>
            <person name="Schwarz E.M."/>
            <person name="Thomas C.G."/>
            <person name="Felde R.L."/>
            <person name="Korf I.F."/>
            <person name="Cutter A.D."/>
            <person name="Schartner C.M."/>
            <person name="Ralston E.J."/>
            <person name="Meyer B.J."/>
            <person name="Haag E.S."/>
        </authorList>
    </citation>
    <scope>NUCLEOTIDE SEQUENCE [LARGE SCALE GENOMIC DNA]</scope>
    <source>
        <strain evidence="7">JU1422</strain>
    </source>
</reference>
<dbReference type="PANTHER" id="PTHR14057">
    <property type="entry name" value="TRANSCRIPTION FACTOR ONECUT"/>
    <property type="match status" value="1"/>
</dbReference>
<feature type="compositionally biased region" description="Basic and acidic residues" evidence="4">
    <location>
        <begin position="562"/>
        <end position="571"/>
    </location>
</feature>
<evidence type="ECO:0000256" key="1">
    <source>
        <dbReference type="ARBA" id="ARBA00004123"/>
    </source>
</evidence>
<feature type="compositionally biased region" description="Basic and acidic residues" evidence="4">
    <location>
        <begin position="473"/>
        <end position="492"/>
    </location>
</feature>
<feature type="region of interest" description="Disordered" evidence="4">
    <location>
        <begin position="33"/>
        <end position="177"/>
    </location>
</feature>
<dbReference type="EMBL" id="PDUG01000002">
    <property type="protein sequence ID" value="PIC47919.1"/>
    <property type="molecule type" value="Genomic_DNA"/>
</dbReference>
<dbReference type="InterPro" id="IPR051649">
    <property type="entry name" value="CUT_Homeobox"/>
</dbReference>
<evidence type="ECO:0000256" key="2">
    <source>
        <dbReference type="PROSITE-ProRule" id="PRU00108"/>
    </source>
</evidence>
<feature type="DNA-binding region" description="Homeobox" evidence="2">
    <location>
        <begin position="167"/>
        <end position="226"/>
    </location>
</feature>
<evidence type="ECO:0000256" key="3">
    <source>
        <dbReference type="RuleBase" id="RU000682"/>
    </source>
</evidence>
<keyword evidence="2 3" id="KW-0539">Nucleus</keyword>
<feature type="compositionally biased region" description="Polar residues" evidence="4">
    <location>
        <begin position="545"/>
        <end position="558"/>
    </location>
</feature>
<evidence type="ECO:0000313" key="7">
    <source>
        <dbReference type="Proteomes" id="UP000230233"/>
    </source>
</evidence>
<comment type="subcellular location">
    <subcellularLocation>
        <location evidence="1 2 3">Nucleus</location>
    </subcellularLocation>
</comment>
<sequence>MLSVDIFLISLIRAEIIELKVDSIAYTKERTMSSRNVVSTSLARRTRKAPAPGPSKGPNPKRRPIVDSSESEPEVDIREARPRRKSAKYAIQHENDSDDSPIKRKPGNIRRTEESKEDDFSSSSSSSLESDSDASIFEEETEDEQPEEPSQPSSSRRNRKKKNADEKRRTKMKKTDEQTQMLLAAFNENRYPSLAQRNKLANETKLTESQIRQYFQLHRFKNPPKTLSREEAEPILLEFFRENPTFRGYRSAELRERTGWRRDEIKEFFEKYRRENGAASPLPTKKPSKPCPLPEEESEPILLEIFEKDPEFTDYNNIELKQKIQWKYRKIENWFVRQRKLKHQQEIAHFDGIMETVFQQNQFLRFRDKDLEETTGHSWQKIRNWLRMKRKHTLVSFFKKEISVLPEEMANFERLHKKYEAYTNADKVYEIGMREDVCSDDVVEYFIERQRVLDELKGEAKDGDLEQEEEEERMCRSRKPVEFENDHIEFDNPRASPIVEDLHGQMEGPVADQYDERDHDLVDRRDDGERNGNEAPNIEPVDSLTHFQQMQATRSSLSLGDFVEKSTDRCRNPRKPYRPRKPDDEGQSSSAMNQDMPNQAMHPPRDVSKIILWSVNVDQPCSSNQSRVPQPRTRNDRSARDDYLVEQFLGKLFEEQQFLGRNRKELSRKTRRREKFLSEWFRNKRMSVLRSFFNKEVPALPVEMANFERIFNSYEFENTTLADVIIQIERTENVYGDDFASYLCERKTITEELRQKVGDQLEGNEEEQVKERLEADQQVAMVENLSTVSSSRNEEEAVQHVVPQEAVQMEFRIDQMEFDHPQEASIDAELHGQEEEPVAFEPEIEDGPIEFENPQLAAIDGEEDDVIPVVPQEAVHMGFENDEIEFENPRNAHLNEDLHGLQVERPVANQQVPSNVKEEIPEIDVKNVERLIAPVKQEMQDPIENVEEEEEEVEQLIVFDVIDHDADEDIESVGPVSILRVQTSFEDLQPYLEDLVGTPEIGFARKSELAENKRSLNYPESLTLPFNCSLHYLGWSEVQVKEFFCQLFPQGTIKKLLEKDLAGCWLYMFQQTEKSYFKRLNKRGSIIGWEQFLTICQEINKIERFKS</sequence>
<evidence type="ECO:0000256" key="4">
    <source>
        <dbReference type="SAM" id="MobiDB-lite"/>
    </source>
</evidence>
<dbReference type="PROSITE" id="PS50071">
    <property type="entry name" value="HOMEOBOX_2"/>
    <property type="match status" value="1"/>
</dbReference>
<organism evidence="6 7">
    <name type="scientific">Caenorhabditis nigoni</name>
    <dbReference type="NCBI Taxonomy" id="1611254"/>
    <lineage>
        <taxon>Eukaryota</taxon>
        <taxon>Metazoa</taxon>
        <taxon>Ecdysozoa</taxon>
        <taxon>Nematoda</taxon>
        <taxon>Chromadorea</taxon>
        <taxon>Rhabditida</taxon>
        <taxon>Rhabditina</taxon>
        <taxon>Rhabditomorpha</taxon>
        <taxon>Rhabditoidea</taxon>
        <taxon>Rhabditidae</taxon>
        <taxon>Peloderinae</taxon>
        <taxon>Caenorhabditis</taxon>
    </lineage>
</organism>
<dbReference type="CDD" id="cd00086">
    <property type="entry name" value="homeodomain"/>
    <property type="match status" value="1"/>
</dbReference>
<name>A0A2G5V807_9PELO</name>
<dbReference type="Proteomes" id="UP000230233">
    <property type="component" value="Chromosome II"/>
</dbReference>
<feature type="region of interest" description="Disordered" evidence="4">
    <location>
        <begin position="460"/>
        <end position="493"/>
    </location>
</feature>
<dbReference type="InterPro" id="IPR001356">
    <property type="entry name" value="HD"/>
</dbReference>
<keyword evidence="2 3" id="KW-0238">DNA-binding</keyword>
<dbReference type="AlphaFoldDB" id="A0A2G5V807"/>
<dbReference type="GO" id="GO:0000978">
    <property type="term" value="F:RNA polymerase II cis-regulatory region sequence-specific DNA binding"/>
    <property type="evidence" value="ECO:0007669"/>
    <property type="project" value="TreeGrafter"/>
</dbReference>
<feature type="region of interest" description="Disordered" evidence="4">
    <location>
        <begin position="620"/>
        <end position="639"/>
    </location>
</feature>
<dbReference type="Gene3D" id="1.10.10.60">
    <property type="entry name" value="Homeodomain-like"/>
    <property type="match status" value="1"/>
</dbReference>
<dbReference type="PANTHER" id="PTHR14057:SF32">
    <property type="entry name" value="HOMEOBOX PROTEIN CEH-21-RELATED"/>
    <property type="match status" value="1"/>
</dbReference>
<protein>
    <recommendedName>
        <fullName evidence="5">Homeobox domain-containing protein</fullName>
    </recommendedName>
</protein>
<feature type="region of interest" description="Disordered" evidence="4">
    <location>
        <begin position="523"/>
        <end position="603"/>
    </location>
</feature>
<dbReference type="GO" id="GO:0005634">
    <property type="term" value="C:nucleus"/>
    <property type="evidence" value="ECO:0007669"/>
    <property type="project" value="UniProtKB-SubCell"/>
</dbReference>
<feature type="compositionally biased region" description="Polar residues" evidence="4">
    <location>
        <begin position="33"/>
        <end position="43"/>
    </location>
</feature>
<proteinExistence type="predicted"/>
<dbReference type="GO" id="GO:0000981">
    <property type="term" value="F:DNA-binding transcription factor activity, RNA polymerase II-specific"/>
    <property type="evidence" value="ECO:0007669"/>
    <property type="project" value="TreeGrafter"/>
</dbReference>